<keyword evidence="5 7" id="KW-0472">Membrane</keyword>
<reference evidence="9 10" key="1">
    <citation type="submission" date="2019-12" db="EMBL/GenBank/DDBJ databases">
        <title>Mucilaginibacter sp. HMF7410 genome sequencing and assembly.</title>
        <authorList>
            <person name="Kang H."/>
            <person name="Cha I."/>
            <person name="Kim H."/>
            <person name="Joh K."/>
        </authorList>
    </citation>
    <scope>NUCLEOTIDE SEQUENCE [LARGE SCALE GENOMIC DNA]</scope>
    <source>
        <strain evidence="9 10">HMF7410</strain>
    </source>
</reference>
<evidence type="ECO:0000313" key="10">
    <source>
        <dbReference type="Proteomes" id="UP000462014"/>
    </source>
</evidence>
<dbReference type="NCBIfam" id="TIGR04057">
    <property type="entry name" value="SusC_RagA_signa"/>
    <property type="match status" value="1"/>
</dbReference>
<dbReference type="EMBL" id="WPIK01000002">
    <property type="protein sequence ID" value="MVN20483.1"/>
    <property type="molecule type" value="Genomic_DNA"/>
</dbReference>
<keyword evidence="6 7" id="KW-0998">Cell outer membrane</keyword>
<dbReference type="InterPro" id="IPR008969">
    <property type="entry name" value="CarboxyPept-like_regulatory"/>
</dbReference>
<dbReference type="SUPFAM" id="SSF56935">
    <property type="entry name" value="Porins"/>
    <property type="match status" value="1"/>
</dbReference>
<evidence type="ECO:0000256" key="1">
    <source>
        <dbReference type="ARBA" id="ARBA00004571"/>
    </source>
</evidence>
<evidence type="ECO:0000313" key="9">
    <source>
        <dbReference type="EMBL" id="MVN20483.1"/>
    </source>
</evidence>
<evidence type="ECO:0000256" key="5">
    <source>
        <dbReference type="ARBA" id="ARBA00023136"/>
    </source>
</evidence>
<comment type="similarity">
    <text evidence="7">Belongs to the TonB-dependent receptor family.</text>
</comment>
<dbReference type="InterPro" id="IPR036942">
    <property type="entry name" value="Beta-barrel_TonB_sf"/>
</dbReference>
<accession>A0A7K1ST45</accession>
<evidence type="ECO:0000259" key="8">
    <source>
        <dbReference type="SMART" id="SM00965"/>
    </source>
</evidence>
<sequence>MSYSHRKVLMIMKLTFVLMIAILFQARAGGYAQKITLSGENVSMGNVLKKISRQSGYDFFYNSSLIKKAKPVNINLKNASLEEALVHAFANQPFSYTIDENTVVVKEKQQHTNAAPIQVKGKVVDEKGEPLTGVTVKVKGSQQAVSTNLNGEFTLSDVPSDAVLQFSFIGYLTKELPAKPNLGTIRMAVNESKLNEVVVVGYGSVKKGDLTGAVASLKPTETEAATFTSVDRLFQGKIAGVNVSTTTAQPGAAVSVIIRGANSLRGDNQPLYVIDNVPQQSTGAAQPSPFSSSDIQTAQNPLVALNPEDIESIDVLKDASATAIYGSRGANGVIIITTKKGKKGRAKLNLSYNTTVSTIARKRDLLDATDYANYQNSQNAAGGVLPSYYFSGNEVRFYQTGTTGPAYNPSDPSTYSVIQDVDWQNVAYHNAVSQNAALSASGGTDNTTYYLSGGFKNIQGISRGSGLKLGTFRATLISKLTERLNLNLVLGGSMGKNNMSQGGDNLRGTGNANITRDALSSQPFILPPNSILNDENRTSVNSWLADYDDIANTGNFNGSLNLKYTISNAFNYSVRVGGVNSYNDRARWFGTSLFPGYNTNGNLGVSNTNSTNYTIENILGFNKQISPVFKFDGILGATYDNYNSLINNVTGTNFNIYSLRTKGLALANVVNVATPLQSDYQIASFLGRANFDFFGGKYLATLNFRADGSSKFQKDKWGYFPAAALAWKIDQEDFIKNSGLISQLKLRVGWGITGNQSIAPYSTINQFTTSNISYADPSGNKLLAASSVGLANTNLTWETTQSDNLGLDFGILKNRINGSIDVYRKTTTDLLLSKTIPASNGFTSLLVNQGSIRNQGIELALNGEILRNSAVKLSLNGNIAVNRSKVLDIGQLPAQFGANTLSAFTGNAIGQSFYQDYANIFAVGYAPGMFYGYKTDGIIQNLNDITYTAADGTKKLTTYSIITGGASPKVGDVKFVDVNGDGVVNANDRTFIGNPNPAYTYGFGFNLSYKKFNLSSTFYGVQGIQKINANDYFEAGTFGTSNIRQDVYNSIWTPQNPGNTTPRIGASNITVISDRIVENASFLRMSDVTLSYTLPDQVMKRMGLGRSSFYISGKNLLLLTKYKGYDPEVNSFGFDGLRQGIDWNGFPNAKSFILGINIGL</sequence>
<dbReference type="NCBIfam" id="TIGR04056">
    <property type="entry name" value="OMP_RagA_SusC"/>
    <property type="match status" value="1"/>
</dbReference>
<evidence type="ECO:0000256" key="4">
    <source>
        <dbReference type="ARBA" id="ARBA00022692"/>
    </source>
</evidence>
<dbReference type="InterPro" id="IPR037066">
    <property type="entry name" value="Plug_dom_sf"/>
</dbReference>
<dbReference type="Gene3D" id="2.60.40.1120">
    <property type="entry name" value="Carboxypeptidase-like, regulatory domain"/>
    <property type="match status" value="1"/>
</dbReference>
<dbReference type="InterPro" id="IPR023997">
    <property type="entry name" value="TonB-dep_OMP_SusC/RagA_CS"/>
</dbReference>
<dbReference type="InterPro" id="IPR023996">
    <property type="entry name" value="TonB-dep_OMP_SusC/RagA"/>
</dbReference>
<dbReference type="InterPro" id="IPR012910">
    <property type="entry name" value="Plug_dom"/>
</dbReference>
<dbReference type="Gene3D" id="2.40.170.20">
    <property type="entry name" value="TonB-dependent receptor, beta-barrel domain"/>
    <property type="match status" value="1"/>
</dbReference>
<dbReference type="Gene3D" id="2.170.130.10">
    <property type="entry name" value="TonB-dependent receptor, plug domain"/>
    <property type="match status" value="1"/>
</dbReference>
<dbReference type="InterPro" id="IPR011662">
    <property type="entry name" value="Secretin/TonB_short_N"/>
</dbReference>
<dbReference type="InterPro" id="IPR039426">
    <property type="entry name" value="TonB-dep_rcpt-like"/>
</dbReference>
<dbReference type="AlphaFoldDB" id="A0A7K1ST45"/>
<gene>
    <name evidence="9" type="ORF">GO621_02905</name>
</gene>
<evidence type="ECO:0000256" key="7">
    <source>
        <dbReference type="PROSITE-ProRule" id="PRU01360"/>
    </source>
</evidence>
<keyword evidence="10" id="KW-1185">Reference proteome</keyword>
<keyword evidence="2 7" id="KW-0813">Transport</keyword>
<dbReference type="Proteomes" id="UP000462014">
    <property type="component" value="Unassembled WGS sequence"/>
</dbReference>
<dbReference type="SMART" id="SM00965">
    <property type="entry name" value="STN"/>
    <property type="match status" value="1"/>
</dbReference>
<protein>
    <submittedName>
        <fullName evidence="9">SusC/RagA family TonB-linked outer membrane protein</fullName>
    </submittedName>
</protein>
<dbReference type="Pfam" id="PF07715">
    <property type="entry name" value="Plug"/>
    <property type="match status" value="1"/>
</dbReference>
<feature type="domain" description="Secretin/TonB short N-terminal" evidence="8">
    <location>
        <begin position="57"/>
        <end position="108"/>
    </location>
</feature>
<evidence type="ECO:0000256" key="3">
    <source>
        <dbReference type="ARBA" id="ARBA00022452"/>
    </source>
</evidence>
<comment type="caution">
    <text evidence="9">The sequence shown here is derived from an EMBL/GenBank/DDBJ whole genome shotgun (WGS) entry which is preliminary data.</text>
</comment>
<comment type="subcellular location">
    <subcellularLocation>
        <location evidence="1 7">Cell outer membrane</location>
        <topology evidence="1 7">Multi-pass membrane protein</topology>
    </subcellularLocation>
</comment>
<organism evidence="9 10">
    <name type="scientific">Mucilaginibacter arboris</name>
    <dbReference type="NCBI Taxonomy" id="2682090"/>
    <lineage>
        <taxon>Bacteria</taxon>
        <taxon>Pseudomonadati</taxon>
        <taxon>Bacteroidota</taxon>
        <taxon>Sphingobacteriia</taxon>
        <taxon>Sphingobacteriales</taxon>
        <taxon>Sphingobacteriaceae</taxon>
        <taxon>Mucilaginibacter</taxon>
    </lineage>
</organism>
<dbReference type="Pfam" id="PF07660">
    <property type="entry name" value="STN"/>
    <property type="match status" value="1"/>
</dbReference>
<dbReference type="PROSITE" id="PS52016">
    <property type="entry name" value="TONB_DEPENDENT_REC_3"/>
    <property type="match status" value="1"/>
</dbReference>
<name>A0A7K1ST45_9SPHI</name>
<keyword evidence="4 7" id="KW-0812">Transmembrane</keyword>
<proteinExistence type="inferred from homology"/>
<dbReference type="SUPFAM" id="SSF49464">
    <property type="entry name" value="Carboxypeptidase regulatory domain-like"/>
    <property type="match status" value="1"/>
</dbReference>
<evidence type="ECO:0000256" key="2">
    <source>
        <dbReference type="ARBA" id="ARBA00022448"/>
    </source>
</evidence>
<dbReference type="Gene3D" id="3.55.50.30">
    <property type="match status" value="1"/>
</dbReference>
<evidence type="ECO:0000256" key="6">
    <source>
        <dbReference type="ARBA" id="ARBA00023237"/>
    </source>
</evidence>
<dbReference type="Pfam" id="PF13715">
    <property type="entry name" value="CarbopepD_reg_2"/>
    <property type="match status" value="1"/>
</dbReference>
<dbReference type="GO" id="GO:0009279">
    <property type="term" value="C:cell outer membrane"/>
    <property type="evidence" value="ECO:0007669"/>
    <property type="project" value="UniProtKB-SubCell"/>
</dbReference>
<keyword evidence="3 7" id="KW-1134">Transmembrane beta strand</keyword>